<dbReference type="InterPro" id="IPR002110">
    <property type="entry name" value="Ankyrin_rpt"/>
</dbReference>
<protein>
    <submittedName>
        <fullName evidence="4">Uncharacterized protein</fullName>
    </submittedName>
</protein>
<evidence type="ECO:0000313" key="5">
    <source>
        <dbReference type="Proteomes" id="UP001187531"/>
    </source>
</evidence>
<gene>
    <name evidence="4" type="ORF">QYM36_005657</name>
</gene>
<dbReference type="Gene3D" id="1.25.40.20">
    <property type="entry name" value="Ankyrin repeat-containing domain"/>
    <property type="match status" value="1"/>
</dbReference>
<evidence type="ECO:0000256" key="2">
    <source>
        <dbReference type="ARBA" id="ARBA00023043"/>
    </source>
</evidence>
<evidence type="ECO:0000256" key="1">
    <source>
        <dbReference type="ARBA" id="ARBA00022737"/>
    </source>
</evidence>
<dbReference type="InterPro" id="IPR036770">
    <property type="entry name" value="Ankyrin_rpt-contain_sf"/>
</dbReference>
<dbReference type="SMART" id="SM00248">
    <property type="entry name" value="ANK"/>
    <property type="match status" value="2"/>
</dbReference>
<feature type="repeat" description="ANK" evidence="3">
    <location>
        <begin position="52"/>
        <end position="89"/>
    </location>
</feature>
<accession>A0AA88HWI6</accession>
<dbReference type="PANTHER" id="PTHR24134">
    <property type="entry name" value="ANKYRIN REPEAT-CONTAINING PROTEIN DDB_G0279043"/>
    <property type="match status" value="1"/>
</dbReference>
<dbReference type="PROSITE" id="PS50088">
    <property type="entry name" value="ANK_REPEAT"/>
    <property type="match status" value="1"/>
</dbReference>
<dbReference type="SUPFAM" id="SSF48403">
    <property type="entry name" value="Ankyrin repeat"/>
    <property type="match status" value="1"/>
</dbReference>
<evidence type="ECO:0000313" key="4">
    <source>
        <dbReference type="EMBL" id="KAK2718418.1"/>
    </source>
</evidence>
<dbReference type="AlphaFoldDB" id="A0AA88HWI6"/>
<proteinExistence type="predicted"/>
<keyword evidence="5" id="KW-1185">Reference proteome</keyword>
<sequence>MQDNYDFNDEMTKLLLKHGSNVNLHIAVINKQETFADLLTSNEADINARNKEGKTPLIMLISSKEFYGNHVNLVKLLLKHGARVNSSDYRGKTALRYATSLCRYFTFYLSEADLTMFADDTALTITAKSLEELGEKESANFYYYVLHIVKVHISKNHSADDSS</sequence>
<organism evidence="4 5">
    <name type="scientific">Artemia franciscana</name>
    <name type="common">Brine shrimp</name>
    <name type="synonym">Artemia sanfranciscana</name>
    <dbReference type="NCBI Taxonomy" id="6661"/>
    <lineage>
        <taxon>Eukaryota</taxon>
        <taxon>Metazoa</taxon>
        <taxon>Ecdysozoa</taxon>
        <taxon>Arthropoda</taxon>
        <taxon>Crustacea</taxon>
        <taxon>Branchiopoda</taxon>
        <taxon>Anostraca</taxon>
        <taxon>Artemiidae</taxon>
        <taxon>Artemia</taxon>
    </lineage>
</organism>
<dbReference type="Pfam" id="PF12796">
    <property type="entry name" value="Ank_2"/>
    <property type="match status" value="1"/>
</dbReference>
<evidence type="ECO:0000256" key="3">
    <source>
        <dbReference type="PROSITE-ProRule" id="PRU00023"/>
    </source>
</evidence>
<dbReference type="PANTHER" id="PTHR24134:SF9">
    <property type="entry name" value="ANKYRIN REPEAT AND SOCS BOX PROTEIN 8"/>
    <property type="match status" value="1"/>
</dbReference>
<keyword evidence="1" id="KW-0677">Repeat</keyword>
<comment type="caution">
    <text evidence="4">The sequence shown here is derived from an EMBL/GenBank/DDBJ whole genome shotgun (WGS) entry which is preliminary data.</text>
</comment>
<dbReference type="Proteomes" id="UP001187531">
    <property type="component" value="Unassembled WGS sequence"/>
</dbReference>
<name>A0AA88HWI6_ARTSF</name>
<reference evidence="4" key="1">
    <citation type="submission" date="2023-07" db="EMBL/GenBank/DDBJ databases">
        <title>Chromosome-level genome assembly of Artemia franciscana.</title>
        <authorList>
            <person name="Jo E."/>
        </authorList>
    </citation>
    <scope>NUCLEOTIDE SEQUENCE</scope>
    <source>
        <tissue evidence="4">Whole body</tissue>
    </source>
</reference>
<keyword evidence="2 3" id="KW-0040">ANK repeat</keyword>
<dbReference type="EMBL" id="JAVRJZ010000009">
    <property type="protein sequence ID" value="KAK2718418.1"/>
    <property type="molecule type" value="Genomic_DNA"/>
</dbReference>